<organism evidence="7 8">
    <name type="scientific">Carnegiea gigantea</name>
    <dbReference type="NCBI Taxonomy" id="171969"/>
    <lineage>
        <taxon>Eukaryota</taxon>
        <taxon>Viridiplantae</taxon>
        <taxon>Streptophyta</taxon>
        <taxon>Embryophyta</taxon>
        <taxon>Tracheophyta</taxon>
        <taxon>Spermatophyta</taxon>
        <taxon>Magnoliopsida</taxon>
        <taxon>eudicotyledons</taxon>
        <taxon>Gunneridae</taxon>
        <taxon>Pentapetalae</taxon>
        <taxon>Caryophyllales</taxon>
        <taxon>Cactineae</taxon>
        <taxon>Cactaceae</taxon>
        <taxon>Cactoideae</taxon>
        <taxon>Echinocereeae</taxon>
        <taxon>Carnegiea</taxon>
    </lineage>
</organism>
<accession>A0A9Q1K217</accession>
<dbReference type="SUPFAM" id="SSF52540">
    <property type="entry name" value="P-loop containing nucleoside triphosphate hydrolases"/>
    <property type="match status" value="1"/>
</dbReference>
<dbReference type="OrthoDB" id="664960at2759"/>
<name>A0A9Q1K217_9CARY</name>
<dbReference type="SUPFAM" id="SSF52058">
    <property type="entry name" value="L domain-like"/>
    <property type="match status" value="1"/>
</dbReference>
<keyword evidence="4" id="KW-0611">Plant defense</keyword>
<keyword evidence="2" id="KW-0433">Leucine-rich repeat</keyword>
<proteinExistence type="inferred from homology"/>
<sequence length="664" mass="76352">MGGAGKTTLLKEINNEYLTRTQDFEAVIWVTVSKDFGVDRIQYALLSRLGLSYEETEIQEWLVSRIYNFMRRIKFLLLLDDIWQSIDLEKVGVRAPDKKNRCKVVFTTRSMDVCSDMDANQKFKVDFLCDEDSWRLFCDEAGMLSNSDIEPYARAIVKNCEALPLAFINVGWAMANRNTEEEWKYALEVLNNAPSEFRGMEDFFVPLRFSYDNLHDSTLKMCFLYCALFPEDYPLAKEKLLLGWGRGHAIMGSLKLVCLLESGEDENQVNLHDVVRSFALWVASGGTKRKEKFLVQACRRLTELPELEKWEQAERISLVDKEITTVSRVPSCPNLLTLLLNCNRGLSKISNDFFQFIPVLKVLDLSVTNIREIPESIVSRVTALGFVKDYDNYTARTVGMFMENPTREAILGLSNLGVFNLYYSFEEWEKPDCGVVFQDLQNLSHLISLGITVIENSSLKKLYGFHHLLNCIEYLYIKGCQRLIYPMEIDLGSEEGNDWLPWLEVLALHTLPSLTGIWILLVTPKCHRNLRYVNMWYCPKLKNISWILELPCLETVYVFYCDGMEKIIEDNVVIESPSKVGLPKLKTVCFRSLPQLRCIASAVLAFPMLQTIALIDCPQLKKLPTEGCDPSNPPRVYCTREWWDNLEWDDPTASSLLHPQFIAC</sequence>
<keyword evidence="5" id="KW-0067">ATP-binding</keyword>
<dbReference type="Proteomes" id="UP001153076">
    <property type="component" value="Unassembled WGS sequence"/>
</dbReference>
<dbReference type="EMBL" id="JAKOGI010000440">
    <property type="protein sequence ID" value="KAJ8435010.1"/>
    <property type="molecule type" value="Genomic_DNA"/>
</dbReference>
<dbReference type="GO" id="GO:0006952">
    <property type="term" value="P:defense response"/>
    <property type="evidence" value="ECO:0007669"/>
    <property type="project" value="UniProtKB-KW"/>
</dbReference>
<dbReference type="InterPro" id="IPR032675">
    <property type="entry name" value="LRR_dom_sf"/>
</dbReference>
<evidence type="ECO:0000256" key="4">
    <source>
        <dbReference type="ARBA" id="ARBA00022821"/>
    </source>
</evidence>
<dbReference type="Gene3D" id="3.40.50.300">
    <property type="entry name" value="P-loop containing nucleotide triphosphate hydrolases"/>
    <property type="match status" value="1"/>
</dbReference>
<dbReference type="GO" id="GO:0043531">
    <property type="term" value="F:ADP binding"/>
    <property type="evidence" value="ECO:0007669"/>
    <property type="project" value="InterPro"/>
</dbReference>
<dbReference type="PRINTS" id="PR00364">
    <property type="entry name" value="DISEASERSIST"/>
</dbReference>
<dbReference type="InterPro" id="IPR002182">
    <property type="entry name" value="NB-ARC"/>
</dbReference>
<reference evidence="7" key="1">
    <citation type="submission" date="2022-04" db="EMBL/GenBank/DDBJ databases">
        <title>Carnegiea gigantea Genome sequencing and assembly v2.</title>
        <authorList>
            <person name="Copetti D."/>
            <person name="Sanderson M.J."/>
            <person name="Burquez A."/>
            <person name="Wojciechowski M.F."/>
        </authorList>
    </citation>
    <scope>NUCLEOTIDE SEQUENCE</scope>
    <source>
        <strain evidence="7">SGP5-SGP5p</strain>
        <tissue evidence="7">Aerial part</tissue>
    </source>
</reference>
<dbReference type="Pfam" id="PF00931">
    <property type="entry name" value="NB-ARC"/>
    <property type="match status" value="1"/>
</dbReference>
<dbReference type="Gene3D" id="3.80.10.10">
    <property type="entry name" value="Ribonuclease Inhibitor"/>
    <property type="match status" value="2"/>
</dbReference>
<keyword evidence="5" id="KW-0547">Nucleotide-binding</keyword>
<dbReference type="PANTHER" id="PTHR33463:SF204">
    <property type="entry name" value="NB-ARC DOMAIN-CONTAINING PROTEIN"/>
    <property type="match status" value="1"/>
</dbReference>
<feature type="domain" description="NB-ARC" evidence="6">
    <location>
        <begin position="1"/>
        <end position="143"/>
    </location>
</feature>
<dbReference type="AlphaFoldDB" id="A0A9Q1K217"/>
<evidence type="ECO:0000256" key="2">
    <source>
        <dbReference type="ARBA" id="ARBA00022614"/>
    </source>
</evidence>
<dbReference type="Gene3D" id="1.10.10.10">
    <property type="entry name" value="Winged helix-like DNA-binding domain superfamily/Winged helix DNA-binding domain"/>
    <property type="match status" value="1"/>
</dbReference>
<evidence type="ECO:0000256" key="5">
    <source>
        <dbReference type="ARBA" id="ARBA00022840"/>
    </source>
</evidence>
<keyword evidence="3" id="KW-0677">Repeat</keyword>
<dbReference type="InterPro" id="IPR027417">
    <property type="entry name" value="P-loop_NTPase"/>
</dbReference>
<dbReference type="InterPro" id="IPR050905">
    <property type="entry name" value="Plant_NBS-LRR"/>
</dbReference>
<dbReference type="GO" id="GO:0005524">
    <property type="term" value="F:ATP binding"/>
    <property type="evidence" value="ECO:0007669"/>
    <property type="project" value="UniProtKB-KW"/>
</dbReference>
<dbReference type="PANTHER" id="PTHR33463">
    <property type="entry name" value="NB-ARC DOMAIN-CONTAINING PROTEIN-RELATED"/>
    <property type="match status" value="1"/>
</dbReference>
<dbReference type="InterPro" id="IPR036388">
    <property type="entry name" value="WH-like_DNA-bd_sf"/>
</dbReference>
<dbReference type="FunFam" id="3.40.50.300:FF:001091">
    <property type="entry name" value="Probable disease resistance protein At1g61300"/>
    <property type="match status" value="1"/>
</dbReference>
<dbReference type="InterPro" id="IPR042197">
    <property type="entry name" value="Apaf_helical"/>
</dbReference>
<evidence type="ECO:0000259" key="6">
    <source>
        <dbReference type="Pfam" id="PF00931"/>
    </source>
</evidence>
<evidence type="ECO:0000256" key="1">
    <source>
        <dbReference type="ARBA" id="ARBA00008894"/>
    </source>
</evidence>
<keyword evidence="8" id="KW-1185">Reference proteome</keyword>
<evidence type="ECO:0000256" key="3">
    <source>
        <dbReference type="ARBA" id="ARBA00022737"/>
    </source>
</evidence>
<gene>
    <name evidence="7" type="ORF">Cgig2_013498</name>
</gene>
<dbReference type="Gene3D" id="1.10.8.430">
    <property type="entry name" value="Helical domain of apoptotic protease-activating factors"/>
    <property type="match status" value="1"/>
</dbReference>
<comment type="caution">
    <text evidence="7">The sequence shown here is derived from an EMBL/GenBank/DDBJ whole genome shotgun (WGS) entry which is preliminary data.</text>
</comment>
<evidence type="ECO:0000313" key="8">
    <source>
        <dbReference type="Proteomes" id="UP001153076"/>
    </source>
</evidence>
<comment type="similarity">
    <text evidence="1">Belongs to the disease resistance NB-LRR family.</text>
</comment>
<protein>
    <recommendedName>
        <fullName evidence="6">NB-ARC domain-containing protein</fullName>
    </recommendedName>
</protein>
<evidence type="ECO:0000313" key="7">
    <source>
        <dbReference type="EMBL" id="KAJ8435010.1"/>
    </source>
</evidence>